<keyword evidence="12" id="KW-1185">Reference proteome</keyword>
<dbReference type="InterPro" id="IPR020846">
    <property type="entry name" value="MFS_dom"/>
</dbReference>
<dbReference type="PANTHER" id="PTHR23517">
    <property type="entry name" value="RESISTANCE PROTEIN MDTM, PUTATIVE-RELATED-RELATED"/>
    <property type="match status" value="1"/>
</dbReference>
<feature type="transmembrane region" description="Helical" evidence="9">
    <location>
        <begin position="89"/>
        <end position="110"/>
    </location>
</feature>
<accession>C5L073</accession>
<feature type="transmembrane region" description="Helical" evidence="9">
    <location>
        <begin position="117"/>
        <end position="135"/>
    </location>
</feature>
<evidence type="ECO:0000313" key="12">
    <source>
        <dbReference type="Proteomes" id="UP000007800"/>
    </source>
</evidence>
<feature type="transmembrane region" description="Helical" evidence="9">
    <location>
        <begin position="223"/>
        <end position="245"/>
    </location>
</feature>
<feature type="transmembrane region" description="Helical" evidence="9">
    <location>
        <begin position="436"/>
        <end position="455"/>
    </location>
</feature>
<dbReference type="InParanoid" id="C5L073"/>
<feature type="transmembrane region" description="Helical" evidence="9">
    <location>
        <begin position="643"/>
        <end position="661"/>
    </location>
</feature>
<feature type="transmembrane region" description="Helical" evidence="9">
    <location>
        <begin position="141"/>
        <end position="165"/>
    </location>
</feature>
<feature type="domain" description="Major facilitator superfamily (MFS) profile" evidence="10">
    <location>
        <begin position="51"/>
        <end position="460"/>
    </location>
</feature>
<dbReference type="InterPro" id="IPR011701">
    <property type="entry name" value="MFS"/>
</dbReference>
<evidence type="ECO:0000256" key="5">
    <source>
        <dbReference type="ARBA" id="ARBA00022989"/>
    </source>
</evidence>
<dbReference type="RefSeq" id="XP_002778136.1">
    <property type="nucleotide sequence ID" value="XM_002778090.1"/>
</dbReference>
<gene>
    <name evidence="11" type="ORF">Pmar_PMAR018576</name>
</gene>
<dbReference type="InterPro" id="IPR036259">
    <property type="entry name" value="MFS_trans_sf"/>
</dbReference>
<feature type="compositionally biased region" description="Low complexity" evidence="8">
    <location>
        <begin position="483"/>
        <end position="492"/>
    </location>
</feature>
<feature type="compositionally biased region" description="Basic and acidic residues" evidence="8">
    <location>
        <begin position="1162"/>
        <end position="1172"/>
    </location>
</feature>
<keyword evidence="5 9" id="KW-1133">Transmembrane helix</keyword>
<dbReference type="AlphaFoldDB" id="C5L073"/>
<dbReference type="OrthoDB" id="566532at2759"/>
<keyword evidence="4 9" id="KW-0812">Transmembrane</keyword>
<keyword evidence="7" id="KW-0175">Coiled coil</keyword>
<protein>
    <recommendedName>
        <fullName evidence="10">Major facilitator superfamily (MFS) profile domain-containing protein</fullName>
    </recommendedName>
</protein>
<dbReference type="Pfam" id="PF07690">
    <property type="entry name" value="MFS_1"/>
    <property type="match status" value="1"/>
</dbReference>
<sequence>MKASNSTSSFSEPYESKPLLRDRDGAKLKSVSPSTSAAAIWWKSMKQWPKEVWLIFLLKYLESYAYFVFAYTLILFLSDEFGFSDEEAGWSYGFYGMLVSVYGFIMGTVIDTLGPRWSLTGGMSILLVSRLVMATTYSTHVLAAVLFTVLPIGGALGIPVMQIAIKRFTEGEDRSTAFSMFYVIMNVAAITAAPCIDAFHRAFPRGVVLTLAGGDVHITVSSYRILFLTGAFVTALCLVICLLFLKDPPVESNAGREKVPSQMFQEVMASDGFWRFLLLVVLLMGVRVIYRHMDATFPKYMVREFGPDALYGTIIALNPLCVVLLVPLLSPLAFKYHPLKLIIFGATVTAISPYFLVMGHTYITCVCFVLCLSLGESIWSPRLYEYTVSIAEDGREGTYMALASTPMFVATLFTGAVSGWLLDTLCPASGIRHAEFMWLLIALGSTISPVLLFVFRDAIAGSKLSELEWPVAKHHEGAEPERTTTTTSSSSSIADIDPHRPKEAIGDGRDECRGKIQKIIKVRLPQEGVRLYAGANSTFVRVLSFIEATESVASTVTAVLSLSGATTQGLLLYSIHPALQWTLSMAEIGVLATAGASVLTIIREYSGDLPLAWEACMRIGIILSPWATLATSALLIVTTSSTWAPFYATVFALNTGGIAFAEWTRVILRKTSGGLTRTLGTVGAWFGAFVGAACSVILTVSVASVTGPLSLILYSGLCQLGWGQATIGLAVTGGMSAAGAVCGGVVGVAAGTLNSINLKSSTAEARRFWFDWLSCDEQYLTRPVSVMFPPPSLQYPPVISGSIPPTAVSGSEPSVFWPSYRGLSDQTDAKTEASKPPTTSSVAEPATETEAKRISAAVVNGRRTSAVPSRKPGCKGVAPERMSKMKEEVEDNAVNELNAELKELLQEARLSEERYNCIKLEIDTLRDLNRSRSGLIAEAKRLVHSLREELLEKEISLRQLQNEKEQLELDLRLVDDDARFFEEELTRLQTRVKRAQAEADATFIREEMANLEAGGGDEDDDEEDEGEDEDEEEENDHDDEYDEYEENSSEEEGIDNYECDEDNSSSNLAENSGIAARENLEQFLEMMMELEQLKLEAQAADELNQLAEARTRLLYGDRKLAFPSGFVSPSMLKRSVLRQALEKDESVRLNVFEKKLKHHNERHNENDGTKDK</sequence>
<feature type="transmembrane region" description="Helical" evidence="9">
    <location>
        <begin position="272"/>
        <end position="290"/>
    </location>
</feature>
<keyword evidence="3" id="KW-1003">Cell membrane</keyword>
<feature type="region of interest" description="Disordered" evidence="8">
    <location>
        <begin position="1009"/>
        <end position="1072"/>
    </location>
</feature>
<feature type="compositionally biased region" description="Acidic residues" evidence="8">
    <location>
        <begin position="1015"/>
        <end position="1063"/>
    </location>
</feature>
<dbReference type="Proteomes" id="UP000007800">
    <property type="component" value="Unassembled WGS sequence"/>
</dbReference>
<dbReference type="PROSITE" id="PS50850">
    <property type="entry name" value="MFS"/>
    <property type="match status" value="1"/>
</dbReference>
<feature type="transmembrane region" description="Helical" evidence="9">
    <location>
        <begin position="177"/>
        <end position="203"/>
    </location>
</feature>
<feature type="compositionally biased region" description="Basic and acidic residues" evidence="8">
    <location>
        <begin position="473"/>
        <end position="482"/>
    </location>
</feature>
<dbReference type="SUPFAM" id="SSF103473">
    <property type="entry name" value="MFS general substrate transporter"/>
    <property type="match status" value="1"/>
</dbReference>
<feature type="transmembrane region" description="Helical" evidence="9">
    <location>
        <begin position="52"/>
        <end position="77"/>
    </location>
</feature>
<dbReference type="PANTHER" id="PTHR23517:SF3">
    <property type="entry name" value="INTEGRAL MEMBRANE TRANSPORT PROTEIN"/>
    <property type="match status" value="1"/>
</dbReference>
<feature type="transmembrane region" description="Helical" evidence="9">
    <location>
        <begin position="615"/>
        <end position="637"/>
    </location>
</feature>
<dbReference type="GeneID" id="9038040"/>
<dbReference type="InterPro" id="IPR050171">
    <property type="entry name" value="MFS_Transporters"/>
</dbReference>
<proteinExistence type="predicted"/>
<feature type="transmembrane region" description="Helical" evidence="9">
    <location>
        <begin position="361"/>
        <end position="379"/>
    </location>
</feature>
<comment type="subcellular location">
    <subcellularLocation>
        <location evidence="1">Cell membrane</location>
        <topology evidence="1">Multi-pass membrane protein</topology>
    </subcellularLocation>
</comment>
<evidence type="ECO:0000256" key="1">
    <source>
        <dbReference type="ARBA" id="ARBA00004651"/>
    </source>
</evidence>
<feature type="transmembrane region" description="Helical" evidence="9">
    <location>
        <begin position="682"/>
        <end position="705"/>
    </location>
</feature>
<feature type="region of interest" description="Disordered" evidence="8">
    <location>
        <begin position="1153"/>
        <end position="1172"/>
    </location>
</feature>
<dbReference type="EMBL" id="GG677981">
    <property type="protein sequence ID" value="EER09931.1"/>
    <property type="molecule type" value="Genomic_DNA"/>
</dbReference>
<feature type="transmembrane region" description="Helical" evidence="9">
    <location>
        <begin position="310"/>
        <end position="329"/>
    </location>
</feature>
<evidence type="ECO:0000256" key="6">
    <source>
        <dbReference type="ARBA" id="ARBA00023136"/>
    </source>
</evidence>
<keyword evidence="6 9" id="KW-0472">Membrane</keyword>
<evidence type="ECO:0000313" key="11">
    <source>
        <dbReference type="EMBL" id="EER09931.1"/>
    </source>
</evidence>
<organism evidence="12">
    <name type="scientific">Perkinsus marinus (strain ATCC 50983 / TXsc)</name>
    <dbReference type="NCBI Taxonomy" id="423536"/>
    <lineage>
        <taxon>Eukaryota</taxon>
        <taxon>Sar</taxon>
        <taxon>Alveolata</taxon>
        <taxon>Perkinsozoa</taxon>
        <taxon>Perkinsea</taxon>
        <taxon>Perkinsida</taxon>
        <taxon>Perkinsidae</taxon>
        <taxon>Perkinsus</taxon>
    </lineage>
</organism>
<evidence type="ECO:0000256" key="7">
    <source>
        <dbReference type="SAM" id="Coils"/>
    </source>
</evidence>
<feature type="region of interest" description="Disordered" evidence="8">
    <location>
        <begin position="826"/>
        <end position="851"/>
    </location>
</feature>
<dbReference type="GO" id="GO:0005886">
    <property type="term" value="C:plasma membrane"/>
    <property type="evidence" value="ECO:0007669"/>
    <property type="project" value="UniProtKB-SubCell"/>
</dbReference>
<feature type="coiled-coil region" evidence="7">
    <location>
        <begin position="1080"/>
        <end position="1112"/>
    </location>
</feature>
<reference evidence="11 12" key="1">
    <citation type="submission" date="2008-07" db="EMBL/GenBank/DDBJ databases">
        <authorList>
            <person name="El-Sayed N."/>
            <person name="Caler E."/>
            <person name="Inman J."/>
            <person name="Amedeo P."/>
            <person name="Hass B."/>
            <person name="Wortman J."/>
        </authorList>
    </citation>
    <scope>NUCLEOTIDE SEQUENCE [LARGE SCALE GENOMIC DNA]</scope>
    <source>
        <strain evidence="12">ATCC 50983 / TXsc</strain>
    </source>
</reference>
<name>C5L073_PERM5</name>
<feature type="compositionally biased region" description="Basic and acidic residues" evidence="8">
    <location>
        <begin position="496"/>
        <end position="508"/>
    </location>
</feature>
<dbReference type="Gene3D" id="1.20.1250.20">
    <property type="entry name" value="MFS general substrate transporter like domains"/>
    <property type="match status" value="1"/>
</dbReference>
<evidence type="ECO:0000256" key="8">
    <source>
        <dbReference type="SAM" id="MobiDB-lite"/>
    </source>
</evidence>
<evidence type="ECO:0000256" key="2">
    <source>
        <dbReference type="ARBA" id="ARBA00022448"/>
    </source>
</evidence>
<feature type="transmembrane region" description="Helical" evidence="9">
    <location>
        <begin position="399"/>
        <end position="421"/>
    </location>
</feature>
<feature type="transmembrane region" description="Helical" evidence="9">
    <location>
        <begin position="336"/>
        <end position="355"/>
    </location>
</feature>
<evidence type="ECO:0000259" key="10">
    <source>
        <dbReference type="PROSITE" id="PS50850"/>
    </source>
</evidence>
<feature type="region of interest" description="Disordered" evidence="8">
    <location>
        <begin position="473"/>
        <end position="508"/>
    </location>
</feature>
<evidence type="ECO:0000256" key="9">
    <source>
        <dbReference type="SAM" id="Phobius"/>
    </source>
</evidence>
<keyword evidence="2" id="KW-0813">Transport</keyword>
<dbReference type="GO" id="GO:0022857">
    <property type="term" value="F:transmembrane transporter activity"/>
    <property type="evidence" value="ECO:0007669"/>
    <property type="project" value="InterPro"/>
</dbReference>
<evidence type="ECO:0000256" key="4">
    <source>
        <dbReference type="ARBA" id="ARBA00022692"/>
    </source>
</evidence>
<evidence type="ECO:0000256" key="3">
    <source>
        <dbReference type="ARBA" id="ARBA00022475"/>
    </source>
</evidence>